<dbReference type="EMBL" id="AGZO01000028">
    <property type="protein sequence ID" value="EKN10251.1"/>
    <property type="molecule type" value="Genomic_DNA"/>
</dbReference>
<evidence type="ECO:0000313" key="1">
    <source>
        <dbReference type="EMBL" id="EKN10251.1"/>
    </source>
</evidence>
<comment type="caution">
    <text evidence="1">The sequence shown here is derived from an EMBL/GenBank/DDBJ whole genome shotgun (WGS) entry which is preliminary data.</text>
</comment>
<gene>
    <name evidence="1" type="ORF">HMPREF1076_04077</name>
</gene>
<organism evidence="1 2">
    <name type="scientific">Parabacteroides goldsteinii CL02T12C30</name>
    <dbReference type="NCBI Taxonomy" id="999418"/>
    <lineage>
        <taxon>Bacteria</taxon>
        <taxon>Pseudomonadati</taxon>
        <taxon>Bacteroidota</taxon>
        <taxon>Bacteroidia</taxon>
        <taxon>Bacteroidales</taxon>
        <taxon>Tannerellaceae</taxon>
        <taxon>Parabacteroides</taxon>
    </lineage>
</organism>
<dbReference type="CDD" id="cd03801">
    <property type="entry name" value="GT4_PimA-like"/>
    <property type="match status" value="1"/>
</dbReference>
<dbReference type="PATRIC" id="fig|999418.3.peg.4154"/>
<dbReference type="PANTHER" id="PTHR12526:SF630">
    <property type="entry name" value="GLYCOSYLTRANSFERASE"/>
    <property type="match status" value="1"/>
</dbReference>
<dbReference type="AlphaFoldDB" id="K5ZFU9"/>
<dbReference type="HOGENOM" id="CLU_009583_14_0_10"/>
<sequence>MKNKKLLIIGSIPKGLKGIGGVTVLTKNFLDFLNREKIKYSFLQLNKTSSNILNYLYTLIFSVPKILFSDIIVANMSNNSALYVYPYICFWSKLFNKKVVFRKFGGNYDKTYNNCSGLKKKIIDYALKHSDLLLFESFYLVDFFKNRYPEVSVIRFPNCRIKGSVRTPETYNRKFVYIGSIKKEKGLREILACSHQLDDSYTLDIYGPLDGNISVRDFQQTNVSYKGLLKADQVQDTLALYDVLLLPTYYDGEGYPGIIIEAFSIDMPVITTRWNAIPEIVTDRYNGLVIPIKDEKALLKAIKEMDGIYHSLKENISPYFDENFNSDIVNPFILKRIMSC</sequence>
<accession>K5ZFU9</accession>
<evidence type="ECO:0008006" key="3">
    <source>
        <dbReference type="Google" id="ProtNLM"/>
    </source>
</evidence>
<dbReference type="OrthoDB" id="9790710at2"/>
<evidence type="ECO:0000313" key="2">
    <source>
        <dbReference type="Proteomes" id="UP000006330"/>
    </source>
</evidence>
<name>K5ZFU9_9BACT</name>
<dbReference type="Proteomes" id="UP000006330">
    <property type="component" value="Unassembled WGS sequence"/>
</dbReference>
<dbReference type="Gene3D" id="3.40.50.2000">
    <property type="entry name" value="Glycogen Phosphorylase B"/>
    <property type="match status" value="1"/>
</dbReference>
<dbReference type="PANTHER" id="PTHR12526">
    <property type="entry name" value="GLYCOSYLTRANSFERASE"/>
    <property type="match status" value="1"/>
</dbReference>
<dbReference type="RefSeq" id="WP_007657240.1">
    <property type="nucleotide sequence ID" value="NZ_JH976474.1"/>
</dbReference>
<dbReference type="SUPFAM" id="SSF53756">
    <property type="entry name" value="UDP-Glycosyltransferase/glycogen phosphorylase"/>
    <property type="match status" value="1"/>
</dbReference>
<dbReference type="Pfam" id="PF13692">
    <property type="entry name" value="Glyco_trans_1_4"/>
    <property type="match status" value="1"/>
</dbReference>
<reference evidence="1 2" key="1">
    <citation type="submission" date="2012-02" db="EMBL/GenBank/DDBJ databases">
        <title>The Genome Sequence of Parabacteroides goldsteinii CL02T12C30.</title>
        <authorList>
            <consortium name="The Broad Institute Genome Sequencing Platform"/>
            <person name="Earl A."/>
            <person name="Ward D."/>
            <person name="Feldgarden M."/>
            <person name="Gevers D."/>
            <person name="Zitomersky N.L."/>
            <person name="Coyne M.J."/>
            <person name="Comstock L.E."/>
            <person name="Young S.K."/>
            <person name="Zeng Q."/>
            <person name="Gargeya S."/>
            <person name="Fitzgerald M."/>
            <person name="Haas B."/>
            <person name="Abouelleil A."/>
            <person name="Alvarado L."/>
            <person name="Arachchi H.M."/>
            <person name="Berlin A."/>
            <person name="Chapman S.B."/>
            <person name="Gearin G."/>
            <person name="Goldberg J."/>
            <person name="Griggs A."/>
            <person name="Gujja S."/>
            <person name="Hansen M."/>
            <person name="Heiman D."/>
            <person name="Howarth C."/>
            <person name="Larimer J."/>
            <person name="Lui A."/>
            <person name="MacDonald P.J.P."/>
            <person name="McCowen C."/>
            <person name="Montmayeur A."/>
            <person name="Murphy C."/>
            <person name="Neiman D."/>
            <person name="Pearson M."/>
            <person name="Priest M."/>
            <person name="Roberts A."/>
            <person name="Saif S."/>
            <person name="Shea T."/>
            <person name="Sisk P."/>
            <person name="Stolte C."/>
            <person name="Sykes S."/>
            <person name="Wortman J."/>
            <person name="Nusbaum C."/>
            <person name="Birren B."/>
        </authorList>
    </citation>
    <scope>NUCLEOTIDE SEQUENCE [LARGE SCALE GENOMIC DNA]</scope>
    <source>
        <strain evidence="1 2">CL02T12C30</strain>
    </source>
</reference>
<protein>
    <recommendedName>
        <fullName evidence="3">Glycosyl transferase family 1 domain-containing protein</fullName>
    </recommendedName>
</protein>
<proteinExistence type="predicted"/>